<dbReference type="InterPro" id="IPR027417">
    <property type="entry name" value="P-loop_NTPase"/>
</dbReference>
<sequence length="758" mass="84915">MAGSITAGKIASTITHYINSLKVSEHYIQVAIPVPMRQLFTYQVPDALGSPAIKVGERVVVPFGHRKVIGIVIDEQAQCNFDVSRVKNIAGRLNDNFNLSTPLVNFLQLCAHYYHHPIGDVFQQALPVLLRKIDNITLSPPMVWLAESRDEKANDILAKLANKAAKQYALYQIIQSHHGISWVELRMLGYNKAQLNALQSKGLIIEQEQIASQYSWQKDTLNKADKLRLSSEQAIIVSAINNALTEFSCHLIDGVTGSGKTEVYLQAMETVLANNKQVLVIVPEIGLTPQTLSRFEQRFNVPIALHHSGLNDKERLATWLSAQQGSAAIVIGTRSAIFTPLHRLGLIIIDEEHDSSLKQQDSFRYHGRDMAILRARQLDIPIVLGSATPSFESLQNALSGKYRYHQLLNRAGKSNKAKIALIDMNHQQVEYGLSGTLKYEIKQTLARGEQVLLFLNRRGYAPAINCQECHWLAECQRCDKPYTLHQKQQLLICHHCGSQKRIPPQCPSCGSVRIAPLGQGTEQLESRLGELFPDASIVRIDRDSTRKKGELAKLLQEVIDKKHQLLVGTQMLAKGHHFPDVTLVAVLDVDGALFSFDFRASEQMAQLLIQVAGRAGRASKPGKVLVQSNYVNHPLLQDLVHNGYHHFAHQALTERKQALLPPFTFQALLRADANYPSYPEKFLRALTQQPLAGCEFAGPVPAAMEKKAGKFRYHLIIQAKSRKDLHRAILQLLSQIPNNEWQGKVRWSLDIDPIDLNW</sequence>
<keyword evidence="8 11" id="KW-0067">ATP-binding</keyword>
<keyword evidence="10 11" id="KW-0413">Isomerase</keyword>
<dbReference type="Pfam" id="PF00271">
    <property type="entry name" value="Helicase_C"/>
    <property type="match status" value="1"/>
</dbReference>
<feature type="binding site" evidence="11">
    <location>
        <position position="469"/>
    </location>
    <ligand>
        <name>Zn(2+)</name>
        <dbReference type="ChEBI" id="CHEBI:29105"/>
        <label>1</label>
    </ligand>
</feature>
<dbReference type="SMART" id="SM00490">
    <property type="entry name" value="HELICc"/>
    <property type="match status" value="1"/>
</dbReference>
<dbReference type="CDD" id="cd17929">
    <property type="entry name" value="DEXHc_priA"/>
    <property type="match status" value="1"/>
</dbReference>
<evidence type="ECO:0000313" key="15">
    <source>
        <dbReference type="Proteomes" id="UP000197068"/>
    </source>
</evidence>
<comment type="caution">
    <text evidence="14">The sequence shown here is derived from an EMBL/GenBank/DDBJ whole genome shotgun (WGS) entry which is preliminary data.</text>
</comment>
<comment type="function">
    <text evidence="11">Initiates the restart of stalled replication forks, which reloads the replicative helicase on sites other than the origin of replication. Recognizes and binds to abandoned replication forks and remodels them to uncover a helicase loading site. Promotes assembly of the primosome at these replication forks.</text>
</comment>
<comment type="cofactor">
    <cofactor evidence="11">
        <name>Zn(2+)</name>
        <dbReference type="ChEBI" id="CHEBI:29105"/>
    </cofactor>
    <text evidence="11">Binds 2 zinc ions per subunit.</text>
</comment>
<keyword evidence="1 11" id="KW-0639">Primosome</keyword>
<dbReference type="InterPro" id="IPR041222">
    <property type="entry name" value="PriA_3primeBD"/>
</dbReference>
<keyword evidence="7 11" id="KW-0862">Zinc</keyword>
<dbReference type="Gene3D" id="3.40.1440.60">
    <property type="entry name" value="PriA, 3(prime) DNA-binding domain"/>
    <property type="match status" value="1"/>
</dbReference>
<evidence type="ECO:0000256" key="9">
    <source>
        <dbReference type="ARBA" id="ARBA00023125"/>
    </source>
</evidence>
<dbReference type="HAMAP" id="MF_00983">
    <property type="entry name" value="PriA"/>
    <property type="match status" value="1"/>
</dbReference>
<dbReference type="PROSITE" id="PS51192">
    <property type="entry name" value="HELICASE_ATP_BIND_1"/>
    <property type="match status" value="1"/>
</dbReference>
<accession>A0ABQ0MQF4</accession>
<reference evidence="14 15" key="1">
    <citation type="submission" date="2017-06" db="EMBL/GenBank/DDBJ databases">
        <title>Whole Genome Sequences of Colwellia marinimaniae MTCD1.</title>
        <authorList>
            <person name="Kusumoto H."/>
            <person name="Inoue M."/>
            <person name="Tanikawa K."/>
            <person name="Maeji H."/>
            <person name="Cameron J.H."/>
            <person name="Bartlett D.H."/>
        </authorList>
    </citation>
    <scope>NUCLEOTIDE SEQUENCE [LARGE SCALE GENOMIC DNA]</scope>
    <source>
        <strain evidence="14 15">MTCD1</strain>
    </source>
</reference>
<dbReference type="NCBIfam" id="TIGR00595">
    <property type="entry name" value="priA"/>
    <property type="match status" value="1"/>
</dbReference>
<dbReference type="PANTHER" id="PTHR30580">
    <property type="entry name" value="PRIMOSOMAL PROTEIN N"/>
    <property type="match status" value="1"/>
</dbReference>
<dbReference type="EMBL" id="BDQM01000001">
    <property type="protein sequence ID" value="GAW94607.1"/>
    <property type="molecule type" value="Genomic_DNA"/>
</dbReference>
<organism evidence="14 15">
    <name type="scientific">Colwellia marinimaniae</name>
    <dbReference type="NCBI Taxonomy" id="1513592"/>
    <lineage>
        <taxon>Bacteria</taxon>
        <taxon>Pseudomonadati</taxon>
        <taxon>Pseudomonadota</taxon>
        <taxon>Gammaproteobacteria</taxon>
        <taxon>Alteromonadales</taxon>
        <taxon>Colwelliaceae</taxon>
        <taxon>Colwellia</taxon>
    </lineage>
</organism>
<keyword evidence="2 11" id="KW-0235">DNA replication</keyword>
<evidence type="ECO:0000256" key="3">
    <source>
        <dbReference type="ARBA" id="ARBA00022723"/>
    </source>
</evidence>
<comment type="catalytic activity">
    <reaction evidence="11">
        <text>Couples ATP hydrolysis with the unwinding of duplex DNA by translocating in the 3'-5' direction.</text>
        <dbReference type="EC" id="5.6.2.4"/>
    </reaction>
</comment>
<dbReference type="Proteomes" id="UP000197068">
    <property type="component" value="Unassembled WGS sequence"/>
</dbReference>
<comment type="similarity">
    <text evidence="11">Belongs to the helicase family. PriA subfamily.</text>
</comment>
<evidence type="ECO:0000256" key="8">
    <source>
        <dbReference type="ARBA" id="ARBA00022840"/>
    </source>
</evidence>
<comment type="subunit">
    <text evidence="11">Component of the replication restart primosome.</text>
</comment>
<feature type="binding site" evidence="11">
    <location>
        <position position="478"/>
    </location>
    <ligand>
        <name>Zn(2+)</name>
        <dbReference type="ChEBI" id="CHEBI:29105"/>
        <label>2</label>
    </ligand>
</feature>
<dbReference type="Pfam" id="PF00270">
    <property type="entry name" value="DEAD"/>
    <property type="match status" value="1"/>
</dbReference>
<proteinExistence type="inferred from homology"/>
<dbReference type="PROSITE" id="PS51194">
    <property type="entry name" value="HELICASE_CTER"/>
    <property type="match status" value="1"/>
</dbReference>
<dbReference type="Pfam" id="PF17764">
    <property type="entry name" value="PriA_3primeBD"/>
    <property type="match status" value="1"/>
</dbReference>
<feature type="binding site" evidence="11">
    <location>
        <position position="493"/>
    </location>
    <ligand>
        <name>Zn(2+)</name>
        <dbReference type="ChEBI" id="CHEBI:29105"/>
        <label>2</label>
    </ligand>
</feature>
<dbReference type="InterPro" id="IPR041236">
    <property type="entry name" value="PriA_C"/>
</dbReference>
<dbReference type="InterPro" id="IPR014001">
    <property type="entry name" value="Helicase_ATP-bd"/>
</dbReference>
<keyword evidence="3 11" id="KW-0479">Metal-binding</keyword>
<dbReference type="SUPFAM" id="SSF52540">
    <property type="entry name" value="P-loop containing nucleoside triphosphate hydrolases"/>
    <property type="match status" value="2"/>
</dbReference>
<protein>
    <recommendedName>
        <fullName evidence="11">Replication restart protein PriA</fullName>
    </recommendedName>
    <alternativeName>
        <fullName evidence="11">ATP-dependent DNA helicase PriA</fullName>
        <ecNumber evidence="11">5.6.2.4</ecNumber>
    </alternativeName>
    <alternativeName>
        <fullName evidence="11">DNA 3'-5' helicase PriA</fullName>
    </alternativeName>
</protein>
<keyword evidence="9 11" id="KW-0238">DNA-binding</keyword>
<dbReference type="Gene3D" id="3.40.50.300">
    <property type="entry name" value="P-loop containing nucleotide triphosphate hydrolases"/>
    <property type="match status" value="2"/>
</dbReference>
<dbReference type="CDD" id="cd18804">
    <property type="entry name" value="SF2_C_priA"/>
    <property type="match status" value="1"/>
</dbReference>
<dbReference type="NCBIfam" id="NF004065">
    <property type="entry name" value="PRK05580.1-1"/>
    <property type="match status" value="1"/>
</dbReference>
<feature type="binding site" evidence="11">
    <location>
        <position position="506"/>
    </location>
    <ligand>
        <name>Zn(2+)</name>
        <dbReference type="ChEBI" id="CHEBI:29105"/>
        <label>1</label>
    </ligand>
</feature>
<dbReference type="RefSeq" id="WP_231733079.1">
    <property type="nucleotide sequence ID" value="NZ_BDQM01000001.1"/>
</dbReference>
<dbReference type="InterPro" id="IPR040498">
    <property type="entry name" value="PriA_CRR"/>
</dbReference>
<evidence type="ECO:0000256" key="6">
    <source>
        <dbReference type="ARBA" id="ARBA00022806"/>
    </source>
</evidence>
<dbReference type="InterPro" id="IPR001650">
    <property type="entry name" value="Helicase_C-like"/>
</dbReference>
<feature type="domain" description="Helicase C-terminal" evidence="13">
    <location>
        <begin position="486"/>
        <end position="660"/>
    </location>
</feature>
<dbReference type="Pfam" id="PF18319">
    <property type="entry name" value="Zn_ribbon_PriA"/>
    <property type="match status" value="1"/>
</dbReference>
<feature type="binding site" evidence="11">
    <location>
        <position position="466"/>
    </location>
    <ligand>
        <name>Zn(2+)</name>
        <dbReference type="ChEBI" id="CHEBI:29105"/>
        <label>1</label>
    </ligand>
</feature>
<keyword evidence="15" id="KW-1185">Reference proteome</keyword>
<dbReference type="GO" id="GO:0016787">
    <property type="term" value="F:hydrolase activity"/>
    <property type="evidence" value="ECO:0007669"/>
    <property type="project" value="UniProtKB-KW"/>
</dbReference>
<keyword evidence="5 11" id="KW-0378">Hydrolase</keyword>
<evidence type="ECO:0000256" key="11">
    <source>
        <dbReference type="HAMAP-Rule" id="MF_00983"/>
    </source>
</evidence>
<evidence type="ECO:0000256" key="7">
    <source>
        <dbReference type="ARBA" id="ARBA00022833"/>
    </source>
</evidence>
<feature type="binding site" evidence="11">
    <location>
        <position position="496"/>
    </location>
    <ligand>
        <name>Zn(2+)</name>
        <dbReference type="ChEBI" id="CHEBI:29105"/>
        <label>2</label>
    </ligand>
</feature>
<evidence type="ECO:0000259" key="12">
    <source>
        <dbReference type="PROSITE" id="PS51192"/>
    </source>
</evidence>
<dbReference type="EC" id="5.6.2.4" evidence="11"/>
<evidence type="ECO:0000256" key="1">
    <source>
        <dbReference type="ARBA" id="ARBA00022515"/>
    </source>
</evidence>
<gene>
    <name evidence="11 14" type="primary">priA</name>
    <name evidence="14" type="ORF">MTCD1_00203</name>
</gene>
<comment type="catalytic activity">
    <reaction evidence="11">
        <text>ATP + H2O = ADP + phosphate + H(+)</text>
        <dbReference type="Rhea" id="RHEA:13065"/>
        <dbReference type="ChEBI" id="CHEBI:15377"/>
        <dbReference type="ChEBI" id="CHEBI:15378"/>
        <dbReference type="ChEBI" id="CHEBI:30616"/>
        <dbReference type="ChEBI" id="CHEBI:43474"/>
        <dbReference type="ChEBI" id="CHEBI:456216"/>
        <dbReference type="EC" id="5.6.2.4"/>
    </reaction>
</comment>
<keyword evidence="6 11" id="KW-0347">Helicase</keyword>
<feature type="binding site" evidence="11">
    <location>
        <position position="509"/>
    </location>
    <ligand>
        <name>Zn(2+)</name>
        <dbReference type="ChEBI" id="CHEBI:29105"/>
        <label>1</label>
    </ligand>
</feature>
<evidence type="ECO:0000256" key="4">
    <source>
        <dbReference type="ARBA" id="ARBA00022741"/>
    </source>
</evidence>
<evidence type="ECO:0000256" key="2">
    <source>
        <dbReference type="ARBA" id="ARBA00022705"/>
    </source>
</evidence>
<dbReference type="Pfam" id="PF18074">
    <property type="entry name" value="PriA_C"/>
    <property type="match status" value="1"/>
</dbReference>
<dbReference type="InterPro" id="IPR011545">
    <property type="entry name" value="DEAD/DEAH_box_helicase_dom"/>
</dbReference>
<keyword evidence="4 11" id="KW-0547">Nucleotide-binding</keyword>
<dbReference type="PANTHER" id="PTHR30580:SF0">
    <property type="entry name" value="PRIMOSOMAL PROTEIN N"/>
    <property type="match status" value="1"/>
</dbReference>
<evidence type="ECO:0000259" key="13">
    <source>
        <dbReference type="PROSITE" id="PS51194"/>
    </source>
</evidence>
<dbReference type="InterPro" id="IPR042115">
    <property type="entry name" value="PriA_3primeBD_sf"/>
</dbReference>
<evidence type="ECO:0000256" key="5">
    <source>
        <dbReference type="ARBA" id="ARBA00022801"/>
    </source>
</evidence>
<evidence type="ECO:0000313" key="14">
    <source>
        <dbReference type="EMBL" id="GAW94607.1"/>
    </source>
</evidence>
<feature type="binding site" evidence="11">
    <location>
        <position position="475"/>
    </location>
    <ligand>
        <name>Zn(2+)</name>
        <dbReference type="ChEBI" id="CHEBI:29105"/>
        <label>2</label>
    </ligand>
</feature>
<dbReference type="InterPro" id="IPR005259">
    <property type="entry name" value="PriA"/>
</dbReference>
<name>A0ABQ0MQF4_9GAMM</name>
<feature type="domain" description="Helicase ATP-binding" evidence="12">
    <location>
        <begin position="241"/>
        <end position="407"/>
    </location>
</feature>
<dbReference type="NCBIfam" id="NF004067">
    <property type="entry name" value="PRK05580.1-4"/>
    <property type="match status" value="1"/>
</dbReference>
<evidence type="ECO:0000256" key="10">
    <source>
        <dbReference type="ARBA" id="ARBA00023235"/>
    </source>
</evidence>
<dbReference type="SMART" id="SM00487">
    <property type="entry name" value="DEXDc"/>
    <property type="match status" value="1"/>
</dbReference>